<evidence type="ECO:0000256" key="1">
    <source>
        <dbReference type="ARBA" id="ARBA00004141"/>
    </source>
</evidence>
<proteinExistence type="predicted"/>
<dbReference type="InParanoid" id="A0A448YQQ0"/>
<feature type="transmembrane region" description="Helical" evidence="6">
    <location>
        <begin position="224"/>
        <end position="243"/>
    </location>
</feature>
<accession>A0A448YQQ0</accession>
<dbReference type="FunCoup" id="A0A448YQQ0">
    <property type="interactions" value="61"/>
</dbReference>
<evidence type="ECO:0000256" key="2">
    <source>
        <dbReference type="ARBA" id="ARBA00022692"/>
    </source>
</evidence>
<dbReference type="PANTHER" id="PTHR23508:SF10">
    <property type="entry name" value="CARBOXYLIC ACID TRANSPORTER PROTEIN HOMOLOG"/>
    <property type="match status" value="1"/>
</dbReference>
<sequence length="511" mass="57000">MNEEHTHWGDKHDVDRFGRSRETSTLTLKNVVRYLRTRPSTLCKLPEFSWEALLPLEAAQAMSLRNWNFFAQGFMAWTIDSMDFFCVSACASTIAESFGVNTTQITWGITLVLMFRSLGAVIFGLLGDRYGRKWPLVFCYLGFTVLQIATGFVNSYGAFLAVRALFGILMGGCWSLAAATAIEDAPTGSRSLLSGLFLSGYCLGYIFAVIFWRAFEFTKHTWRALFWFTAAPSFLLMIWRVPYPETNYFMNFRKARDTRNMDLASSEAGKGGETILTFLREDWLTFIFLILLLAGFNFLAHGSQDLLPTYLKKQVGLGADAITVTMVVVNLGGIIGGLIFGQLMEVLGRRLVVIVSSIGCGAFIYPTFFLHSESAVCGSGFMLVLFVFGAWSTATIMLFELTAHSKYRSMFSGLAYQLGNLASSASSTIESDLGANFPLQGKASGDYNYGKVMAIFMGCVVGYMILVAFFGFERFHVELVTTEMQNEENEENEAVEKEEIHEVEDAPWHTV</sequence>
<dbReference type="InterPro" id="IPR005828">
    <property type="entry name" value="MFS_sugar_transport-like"/>
</dbReference>
<name>A0A448YQQ0_BRENA</name>
<feature type="transmembrane region" description="Helical" evidence="6">
    <location>
        <begin position="159"/>
        <end position="179"/>
    </location>
</feature>
<protein>
    <submittedName>
        <fullName evidence="8">DEKNAAC104364</fullName>
    </submittedName>
</protein>
<dbReference type="STRING" id="13370.A0A448YQQ0"/>
<dbReference type="Proteomes" id="UP000290900">
    <property type="component" value="Unassembled WGS sequence"/>
</dbReference>
<evidence type="ECO:0000256" key="4">
    <source>
        <dbReference type="ARBA" id="ARBA00023136"/>
    </source>
</evidence>
<comment type="subcellular location">
    <subcellularLocation>
        <location evidence="1">Membrane</location>
        <topology evidence="1">Multi-pass membrane protein</topology>
    </subcellularLocation>
</comment>
<feature type="transmembrane region" description="Helical" evidence="6">
    <location>
        <begin position="191"/>
        <end position="212"/>
    </location>
</feature>
<dbReference type="GO" id="GO:0005886">
    <property type="term" value="C:plasma membrane"/>
    <property type="evidence" value="ECO:0007669"/>
    <property type="project" value="TreeGrafter"/>
</dbReference>
<dbReference type="Gene3D" id="1.20.1250.20">
    <property type="entry name" value="MFS general substrate transporter like domains"/>
    <property type="match status" value="1"/>
</dbReference>
<dbReference type="CDD" id="cd17316">
    <property type="entry name" value="MFS_SV2_like"/>
    <property type="match status" value="1"/>
</dbReference>
<feature type="transmembrane region" description="Helical" evidence="6">
    <location>
        <begin position="381"/>
        <end position="401"/>
    </location>
</feature>
<dbReference type="GO" id="GO:0035879">
    <property type="term" value="P:plasma membrane lactate transport"/>
    <property type="evidence" value="ECO:0007669"/>
    <property type="project" value="TreeGrafter"/>
</dbReference>
<dbReference type="SUPFAM" id="SSF103473">
    <property type="entry name" value="MFS general substrate transporter"/>
    <property type="match status" value="1"/>
</dbReference>
<dbReference type="AlphaFoldDB" id="A0A448YQQ0"/>
<dbReference type="Pfam" id="PF00083">
    <property type="entry name" value="Sugar_tr"/>
    <property type="match status" value="1"/>
</dbReference>
<evidence type="ECO:0000256" key="3">
    <source>
        <dbReference type="ARBA" id="ARBA00022989"/>
    </source>
</evidence>
<dbReference type="OrthoDB" id="5296287at2759"/>
<feature type="region of interest" description="Disordered" evidence="5">
    <location>
        <begin position="486"/>
        <end position="511"/>
    </location>
</feature>
<feature type="transmembrane region" description="Helical" evidence="6">
    <location>
        <begin position="321"/>
        <end position="339"/>
    </location>
</feature>
<feature type="transmembrane region" description="Helical" evidence="6">
    <location>
        <begin position="283"/>
        <end position="301"/>
    </location>
</feature>
<feature type="transmembrane region" description="Helical" evidence="6">
    <location>
        <begin position="351"/>
        <end position="369"/>
    </location>
</feature>
<feature type="transmembrane region" description="Helical" evidence="6">
    <location>
        <begin position="105"/>
        <end position="127"/>
    </location>
</feature>
<dbReference type="EMBL" id="CAACVR010000038">
    <property type="protein sequence ID" value="VEU23244.1"/>
    <property type="molecule type" value="Genomic_DNA"/>
</dbReference>
<reference evidence="8 9" key="1">
    <citation type="submission" date="2018-12" db="EMBL/GenBank/DDBJ databases">
        <authorList>
            <person name="Tiukova I."/>
            <person name="Dainat J."/>
        </authorList>
    </citation>
    <scope>NUCLEOTIDE SEQUENCE [LARGE SCALE GENOMIC DNA]</scope>
</reference>
<evidence type="ECO:0000259" key="7">
    <source>
        <dbReference type="PROSITE" id="PS50850"/>
    </source>
</evidence>
<feature type="transmembrane region" description="Helical" evidence="6">
    <location>
        <begin position="134"/>
        <end position="153"/>
    </location>
</feature>
<dbReference type="GO" id="GO:0015355">
    <property type="term" value="F:secondary active monocarboxylate transmembrane transporter activity"/>
    <property type="evidence" value="ECO:0007669"/>
    <property type="project" value="TreeGrafter"/>
</dbReference>
<evidence type="ECO:0000313" key="8">
    <source>
        <dbReference type="EMBL" id="VEU23244.1"/>
    </source>
</evidence>
<gene>
    <name evidence="8" type="ORF">BRENAR_LOCUS3975</name>
</gene>
<organism evidence="8 9">
    <name type="scientific">Brettanomyces naardenensis</name>
    <name type="common">Yeast</name>
    <dbReference type="NCBI Taxonomy" id="13370"/>
    <lineage>
        <taxon>Eukaryota</taxon>
        <taxon>Fungi</taxon>
        <taxon>Dikarya</taxon>
        <taxon>Ascomycota</taxon>
        <taxon>Saccharomycotina</taxon>
        <taxon>Pichiomycetes</taxon>
        <taxon>Pichiales</taxon>
        <taxon>Pichiaceae</taxon>
        <taxon>Brettanomyces</taxon>
    </lineage>
</organism>
<dbReference type="InterPro" id="IPR036259">
    <property type="entry name" value="MFS_trans_sf"/>
</dbReference>
<feature type="domain" description="Major facilitator superfamily (MFS) profile" evidence="7">
    <location>
        <begin position="69"/>
        <end position="475"/>
    </location>
</feature>
<keyword evidence="4 6" id="KW-0472">Membrane</keyword>
<dbReference type="InterPro" id="IPR020846">
    <property type="entry name" value="MFS_dom"/>
</dbReference>
<keyword evidence="3 6" id="KW-1133">Transmembrane helix</keyword>
<evidence type="ECO:0000256" key="6">
    <source>
        <dbReference type="SAM" id="Phobius"/>
    </source>
</evidence>
<keyword evidence="2 6" id="KW-0812">Transmembrane</keyword>
<keyword evidence="9" id="KW-1185">Reference proteome</keyword>
<evidence type="ECO:0000256" key="5">
    <source>
        <dbReference type="SAM" id="MobiDB-lite"/>
    </source>
</evidence>
<dbReference type="PROSITE" id="PS50850">
    <property type="entry name" value="MFS"/>
    <property type="match status" value="1"/>
</dbReference>
<feature type="transmembrane region" description="Helical" evidence="6">
    <location>
        <begin position="452"/>
        <end position="472"/>
    </location>
</feature>
<dbReference type="PANTHER" id="PTHR23508">
    <property type="entry name" value="CARBOXYLIC ACID TRANSPORTER PROTEIN HOMOLOG"/>
    <property type="match status" value="1"/>
</dbReference>
<feature type="compositionally biased region" description="Basic and acidic residues" evidence="5">
    <location>
        <begin position="494"/>
        <end position="511"/>
    </location>
</feature>
<evidence type="ECO:0000313" key="9">
    <source>
        <dbReference type="Proteomes" id="UP000290900"/>
    </source>
</evidence>